<proteinExistence type="predicted"/>
<evidence type="ECO:0000256" key="1">
    <source>
        <dbReference type="SAM" id="Phobius"/>
    </source>
</evidence>
<feature type="transmembrane region" description="Helical" evidence="1">
    <location>
        <begin position="7"/>
        <end position="25"/>
    </location>
</feature>
<evidence type="ECO:0000313" key="4">
    <source>
        <dbReference type="Proteomes" id="UP001220962"/>
    </source>
</evidence>
<dbReference type="Gene3D" id="3.40.710.10">
    <property type="entry name" value="DD-peptidase/beta-lactamase superfamily"/>
    <property type="match status" value="1"/>
</dbReference>
<dbReference type="SUPFAM" id="SSF56601">
    <property type="entry name" value="beta-lactamase/transpeptidase-like"/>
    <property type="match status" value="1"/>
</dbReference>
<dbReference type="RefSeq" id="WP_274358736.1">
    <property type="nucleotide sequence ID" value="NZ_CP118101.1"/>
</dbReference>
<keyword evidence="1" id="KW-1133">Transmembrane helix</keyword>
<dbReference type="InterPro" id="IPR050491">
    <property type="entry name" value="AmpC-like"/>
</dbReference>
<dbReference type="EMBL" id="CP118101">
    <property type="protein sequence ID" value="WDH80702.1"/>
    <property type="molecule type" value="Genomic_DNA"/>
</dbReference>
<keyword evidence="1" id="KW-0812">Transmembrane</keyword>
<name>A0AAX3MTY3_9BACL</name>
<gene>
    <name evidence="3" type="ORF">PUW23_14185</name>
</gene>
<dbReference type="PANTHER" id="PTHR46825">
    <property type="entry name" value="D-ALANYL-D-ALANINE-CARBOXYPEPTIDASE/ENDOPEPTIDASE AMPH"/>
    <property type="match status" value="1"/>
</dbReference>
<dbReference type="AlphaFoldDB" id="A0AAX3MTY3"/>
<sequence length="394" mass="44315">MRIVISILAGIVIIIVLGWVILAVMNRPLSEKEASEQIRSHLTKTVNNNPDLSSVLLTIYSNQTGYNEQFAVGKVNHSSEKAVHADNPYHSASIGKTMCAAIFGLLVDEGKLEYDDKIINWLDQDILERLFVIDGIDYSDQVTIRHLLTHTSGAADYFEGPVLHGEPMLARISSNSDLAFTPQELISFTRDHQEPIGIPGQQFYYSDTGYILLGLILEAVEGQSYSTILEEKVFKPLGMDHSYLFTTERPAAAELLGIYINDIDFSRRDALSVDWAGGGVVTTMNDLLTFMRALEGGEWLSDEVYRQMTSFDQQYEKGIHYSIGMMLFDFSELSFLLGSMTDLYGGVGATGTYMLYDKQKDTYFIANFGSLKYRKKGIEELVKIRMIYDRMVVE</sequence>
<dbReference type="PANTHER" id="PTHR46825:SF8">
    <property type="entry name" value="BETA-LACTAMASE-RELATED"/>
    <property type="match status" value="1"/>
</dbReference>
<evidence type="ECO:0000313" key="3">
    <source>
        <dbReference type="EMBL" id="WDH80702.1"/>
    </source>
</evidence>
<protein>
    <submittedName>
        <fullName evidence="3">Serine hydrolase</fullName>
    </submittedName>
</protein>
<feature type="domain" description="Beta-lactamase-related" evidence="2">
    <location>
        <begin position="75"/>
        <end position="365"/>
    </location>
</feature>
<organism evidence="3 4">
    <name type="scientific">Paenibacillus urinalis</name>
    <dbReference type="NCBI Taxonomy" id="521520"/>
    <lineage>
        <taxon>Bacteria</taxon>
        <taxon>Bacillati</taxon>
        <taxon>Bacillota</taxon>
        <taxon>Bacilli</taxon>
        <taxon>Bacillales</taxon>
        <taxon>Paenibacillaceae</taxon>
        <taxon>Paenibacillus</taxon>
    </lineage>
</organism>
<evidence type="ECO:0000259" key="2">
    <source>
        <dbReference type="Pfam" id="PF00144"/>
    </source>
</evidence>
<keyword evidence="3" id="KW-0378">Hydrolase</keyword>
<keyword evidence="1" id="KW-0472">Membrane</keyword>
<dbReference type="InterPro" id="IPR012338">
    <property type="entry name" value="Beta-lactam/transpept-like"/>
</dbReference>
<dbReference type="GO" id="GO:0016787">
    <property type="term" value="F:hydrolase activity"/>
    <property type="evidence" value="ECO:0007669"/>
    <property type="project" value="UniProtKB-KW"/>
</dbReference>
<dbReference type="InterPro" id="IPR001466">
    <property type="entry name" value="Beta-lactam-related"/>
</dbReference>
<reference evidence="3" key="1">
    <citation type="submission" date="2023-02" db="EMBL/GenBank/DDBJ databases">
        <title>Pathogen: clinical or host-associated sample.</title>
        <authorList>
            <person name="Hergert J."/>
            <person name="Casey R."/>
            <person name="Wagner J."/>
            <person name="Young E.L."/>
            <person name="Oakeson K.F."/>
        </authorList>
    </citation>
    <scope>NUCLEOTIDE SEQUENCE</scope>
    <source>
        <strain evidence="3">2022CK-00830</strain>
    </source>
</reference>
<dbReference type="Proteomes" id="UP001220962">
    <property type="component" value="Chromosome"/>
</dbReference>
<accession>A0AAX3MTY3</accession>
<dbReference type="Pfam" id="PF00144">
    <property type="entry name" value="Beta-lactamase"/>
    <property type="match status" value="1"/>
</dbReference>